<proteinExistence type="inferred from homology"/>
<evidence type="ECO:0000256" key="1">
    <source>
        <dbReference type="ARBA" id="ARBA00008614"/>
    </source>
</evidence>
<name>A0A371HCY9_MUCPR</name>
<feature type="region of interest" description="Disordered" evidence="3">
    <location>
        <begin position="234"/>
        <end position="259"/>
    </location>
</feature>
<dbReference type="Pfam" id="PF06200">
    <property type="entry name" value="tify"/>
    <property type="match status" value="1"/>
</dbReference>
<feature type="compositionally biased region" description="Low complexity" evidence="3">
    <location>
        <begin position="1"/>
        <end position="10"/>
    </location>
</feature>
<dbReference type="GO" id="GO:0005634">
    <property type="term" value="C:nucleus"/>
    <property type="evidence" value="ECO:0007669"/>
    <property type="project" value="UniProtKB-SubCell"/>
</dbReference>
<sequence>MSSSSEYSEFSGHKPAKSPEKSSFSQTCSLLSQYIKEKGSFGDLTLGMTCNTEPCGSPETSCQSATTMNLFPTKENNVTPKNLTAMDLLSPQASFRPAEEIPTLVNSSAIKGAKAAQMTIFYNGQVVVFDDFPADKASEIMSYASKGIPQNQNSSVYTYTQSQPSFPPTLIRTSADSSAPIIPTVNIVGTNSIHEHPQASSRPVVCDLPIARKASLHRFLEKRKDRIAAKAPYQVTNGPSNKPAEPMSWLGLSATSPQI</sequence>
<evidence type="ECO:0000313" key="5">
    <source>
        <dbReference type="EMBL" id="RDY00661.1"/>
    </source>
</evidence>
<dbReference type="SMART" id="SM00979">
    <property type="entry name" value="TIFY"/>
    <property type="match status" value="1"/>
</dbReference>
<comment type="domain">
    <text evidence="2">The jas domain is required for interaction with COI1.</text>
</comment>
<comment type="caution">
    <text evidence="5">The sequence shown here is derived from an EMBL/GenBank/DDBJ whole genome shotgun (WGS) entry which is preliminary data.</text>
</comment>
<dbReference type="STRING" id="157652.A0A371HCY9"/>
<evidence type="ECO:0000313" key="6">
    <source>
        <dbReference type="Proteomes" id="UP000257109"/>
    </source>
</evidence>
<dbReference type="OrthoDB" id="1937734at2759"/>
<dbReference type="EMBL" id="QJKJ01002937">
    <property type="protein sequence ID" value="RDY00661.1"/>
    <property type="molecule type" value="Genomic_DNA"/>
</dbReference>
<feature type="domain" description="Tify" evidence="4">
    <location>
        <begin position="111"/>
        <end position="146"/>
    </location>
</feature>
<organism evidence="5 6">
    <name type="scientific">Mucuna pruriens</name>
    <name type="common">Velvet bean</name>
    <name type="synonym">Dolichos pruriens</name>
    <dbReference type="NCBI Taxonomy" id="157652"/>
    <lineage>
        <taxon>Eukaryota</taxon>
        <taxon>Viridiplantae</taxon>
        <taxon>Streptophyta</taxon>
        <taxon>Embryophyta</taxon>
        <taxon>Tracheophyta</taxon>
        <taxon>Spermatophyta</taxon>
        <taxon>Magnoliopsida</taxon>
        <taxon>eudicotyledons</taxon>
        <taxon>Gunneridae</taxon>
        <taxon>Pentapetalae</taxon>
        <taxon>rosids</taxon>
        <taxon>fabids</taxon>
        <taxon>Fabales</taxon>
        <taxon>Fabaceae</taxon>
        <taxon>Papilionoideae</taxon>
        <taxon>50 kb inversion clade</taxon>
        <taxon>NPAAA clade</taxon>
        <taxon>indigoferoid/millettioid clade</taxon>
        <taxon>Phaseoleae</taxon>
        <taxon>Mucuna</taxon>
    </lineage>
</organism>
<keyword evidence="2" id="KW-1184">Jasmonic acid signaling pathway</keyword>
<protein>
    <recommendedName>
        <fullName evidence="2">Protein TIFY</fullName>
    </recommendedName>
    <alternativeName>
        <fullName evidence="2">Jasmonate ZIM domain-containing protein</fullName>
    </alternativeName>
</protein>
<dbReference type="AlphaFoldDB" id="A0A371HCY9"/>
<dbReference type="GO" id="GO:0031347">
    <property type="term" value="P:regulation of defense response"/>
    <property type="evidence" value="ECO:0007669"/>
    <property type="project" value="UniProtKB-UniRule"/>
</dbReference>
<dbReference type="Proteomes" id="UP000257109">
    <property type="component" value="Unassembled WGS sequence"/>
</dbReference>
<keyword evidence="6" id="KW-1185">Reference proteome</keyword>
<dbReference type="Pfam" id="PF09425">
    <property type="entry name" value="Jas_motif"/>
    <property type="match status" value="1"/>
</dbReference>
<feature type="region of interest" description="Disordered" evidence="3">
    <location>
        <begin position="1"/>
        <end position="23"/>
    </location>
</feature>
<dbReference type="GO" id="GO:0009611">
    <property type="term" value="P:response to wounding"/>
    <property type="evidence" value="ECO:0007669"/>
    <property type="project" value="UniProtKB-UniRule"/>
</dbReference>
<dbReference type="PANTHER" id="PTHR33077:SF133">
    <property type="entry name" value="PROTEIN TIFY"/>
    <property type="match status" value="1"/>
</dbReference>
<dbReference type="InterPro" id="IPR010399">
    <property type="entry name" value="Tify_dom"/>
</dbReference>
<evidence type="ECO:0000259" key="4">
    <source>
        <dbReference type="PROSITE" id="PS51320"/>
    </source>
</evidence>
<keyword evidence="2" id="KW-0539">Nucleus</keyword>
<feature type="non-terminal residue" evidence="5">
    <location>
        <position position="1"/>
    </location>
</feature>
<dbReference type="InterPro" id="IPR018467">
    <property type="entry name" value="CCT_CS"/>
</dbReference>
<evidence type="ECO:0000256" key="2">
    <source>
        <dbReference type="RuleBase" id="RU369065"/>
    </source>
</evidence>
<dbReference type="InterPro" id="IPR040390">
    <property type="entry name" value="TIFY/JAZ"/>
</dbReference>
<dbReference type="GO" id="GO:2000022">
    <property type="term" value="P:regulation of jasmonic acid mediated signaling pathway"/>
    <property type="evidence" value="ECO:0007669"/>
    <property type="project" value="UniProtKB-UniRule"/>
</dbReference>
<accession>A0A371HCY9</accession>
<comment type="function">
    <text evidence="2">Repressor of jasmonate responses.</text>
</comment>
<gene>
    <name evidence="5" type="primary">TIFY10A</name>
    <name evidence="5" type="ORF">CR513_16128</name>
</gene>
<dbReference type="PROSITE" id="PS51320">
    <property type="entry name" value="TIFY"/>
    <property type="match status" value="1"/>
</dbReference>
<comment type="similarity">
    <text evidence="1 2">Belongs to the TIFY/JAZ family.</text>
</comment>
<reference evidence="5" key="1">
    <citation type="submission" date="2018-05" db="EMBL/GenBank/DDBJ databases">
        <title>Draft genome of Mucuna pruriens seed.</title>
        <authorList>
            <person name="Nnadi N.E."/>
            <person name="Vos R."/>
            <person name="Hasami M.H."/>
            <person name="Devisetty U.K."/>
            <person name="Aguiy J.C."/>
        </authorList>
    </citation>
    <scope>NUCLEOTIDE SEQUENCE [LARGE SCALE GENOMIC DNA]</scope>
    <source>
        <strain evidence="5">JCA_2017</strain>
    </source>
</reference>
<comment type="subcellular location">
    <subcellularLocation>
        <location evidence="2">Nucleus</location>
    </subcellularLocation>
</comment>
<dbReference type="PANTHER" id="PTHR33077">
    <property type="entry name" value="PROTEIN TIFY 4A-RELATED-RELATED"/>
    <property type="match status" value="1"/>
</dbReference>
<evidence type="ECO:0000256" key="3">
    <source>
        <dbReference type="SAM" id="MobiDB-lite"/>
    </source>
</evidence>